<dbReference type="RefSeq" id="WP_146933079.1">
    <property type="nucleotide sequence ID" value="NZ_CBCSHZ010000023.1"/>
</dbReference>
<organism evidence="2 3">
    <name type="scientific">Gillisia hiemivivida</name>
    <dbReference type="NCBI Taxonomy" id="291190"/>
    <lineage>
        <taxon>Bacteria</taxon>
        <taxon>Pseudomonadati</taxon>
        <taxon>Bacteroidota</taxon>
        <taxon>Flavobacteriia</taxon>
        <taxon>Flavobacteriales</taxon>
        <taxon>Flavobacteriaceae</taxon>
        <taxon>Gillisia</taxon>
    </lineage>
</organism>
<evidence type="ECO:0000313" key="2">
    <source>
        <dbReference type="EMBL" id="TXD93198.1"/>
    </source>
</evidence>
<keyword evidence="1" id="KW-1133">Transmembrane helix</keyword>
<evidence type="ECO:0000256" key="1">
    <source>
        <dbReference type="SAM" id="Phobius"/>
    </source>
</evidence>
<keyword evidence="1" id="KW-0812">Transmembrane</keyword>
<accession>A0A5C6ZQX6</accession>
<sequence>MPIATILYLTLAAILALGFVFFSYFFKNKNLSRQTYFLGAIRFISIFTLLVLLINPKIKQTEFETVKPKLVLAIDGSESIENLEKKDSLQSLVKRLKKNEALNAQFEISAYNFGGDLEIATNDSLKIDRNKTDIYNAIAQINKLYKDKPTALVLFSDGNSTYGQDYEFFKLNENINLNSVVTGDTATTFDLSINALNINKYAFLNNQFPVEIFLNYSGNDAIKTNFQLKAGNSILFSKTIDFDKESSSEIINTTLTAKQLGTIIYEASITSSQNEKNEVNNKRKFAVEVIDERTNILLLSDITHPDLGALKKSIENNKQREVMLKDIDNFNILELNDYQLVIIYQPNNKFNSVYKELDKRKINRFIITGTKTDWGFLNKAQQYVTKNTSNQTQDLFPIYNKNFLQYQFEDIGFEDFPPIEDSFGTLNIIAENSNTLLYQKIEGIATLQPLLSIFETNTLKTGVLFGENSWKWRLDNYRTRGSFELIDDFWGKFVQYLSSTKKRDRLTYESEPVYLENYEIKITAQFFDENYVFSPDANLNIFLIKLGSNETFEAQMLPSSNFYKVDLDALSTGEYEFTIKEEVSGIQKQGSFEVLEYNVEQQFSSANFDKMEFLAKNNSGQTFLLGEELKIIQDLTQDKGFVSVQKSREKNVPLIKWKFLLILLVLSLSTEWFTRKYFGLI</sequence>
<proteinExistence type="predicted"/>
<comment type="caution">
    <text evidence="2">The sequence shown here is derived from an EMBL/GenBank/DDBJ whole genome shotgun (WGS) entry which is preliminary data.</text>
</comment>
<keyword evidence="3" id="KW-1185">Reference proteome</keyword>
<gene>
    <name evidence="2" type="ORF">ES724_11345</name>
</gene>
<reference evidence="2 3" key="1">
    <citation type="submission" date="2019-08" db="EMBL/GenBank/DDBJ databases">
        <title>Genome sequence of Gillisia hiemivivida IC154 (type strain).</title>
        <authorList>
            <person name="Bowman J.P."/>
        </authorList>
    </citation>
    <scope>NUCLEOTIDE SEQUENCE [LARGE SCALE GENOMIC DNA]</scope>
    <source>
        <strain evidence="2 3">IC154</strain>
    </source>
</reference>
<keyword evidence="1" id="KW-0472">Membrane</keyword>
<dbReference type="PANTHER" id="PTHR37947:SF1">
    <property type="entry name" value="BLL2462 PROTEIN"/>
    <property type="match status" value="1"/>
</dbReference>
<dbReference type="EMBL" id="VORY01000013">
    <property type="protein sequence ID" value="TXD93198.1"/>
    <property type="molecule type" value="Genomic_DNA"/>
</dbReference>
<dbReference type="Gene3D" id="3.40.50.410">
    <property type="entry name" value="von Willebrand factor, type A domain"/>
    <property type="match status" value="1"/>
</dbReference>
<name>A0A5C6ZQX6_9FLAO</name>
<dbReference type="Proteomes" id="UP000321367">
    <property type="component" value="Unassembled WGS sequence"/>
</dbReference>
<evidence type="ECO:0000313" key="3">
    <source>
        <dbReference type="Proteomes" id="UP000321367"/>
    </source>
</evidence>
<protein>
    <submittedName>
        <fullName evidence="2">VWA domain-containing protein</fullName>
    </submittedName>
</protein>
<dbReference type="InterPro" id="IPR036465">
    <property type="entry name" value="vWFA_dom_sf"/>
</dbReference>
<feature type="transmembrane region" description="Helical" evidence="1">
    <location>
        <begin position="35"/>
        <end position="54"/>
    </location>
</feature>
<dbReference type="AlphaFoldDB" id="A0A5C6ZQX6"/>
<dbReference type="OrthoDB" id="9763076at2"/>
<dbReference type="SUPFAM" id="SSF53300">
    <property type="entry name" value="vWA-like"/>
    <property type="match status" value="1"/>
</dbReference>
<feature type="transmembrane region" description="Helical" evidence="1">
    <location>
        <begin position="6"/>
        <end position="26"/>
    </location>
</feature>
<dbReference type="PANTHER" id="PTHR37947">
    <property type="entry name" value="BLL2462 PROTEIN"/>
    <property type="match status" value="1"/>
</dbReference>